<feature type="domain" description="Nucleoporin Nup54 alpha-helical" evidence="11">
    <location>
        <begin position="468"/>
        <end position="604"/>
    </location>
</feature>
<dbReference type="FunFam" id="1.20.5.490:FF:000003">
    <property type="entry name" value="nucleoporin p54 isoform X1"/>
    <property type="match status" value="1"/>
</dbReference>
<keyword evidence="2" id="KW-0813">Transport</keyword>
<dbReference type="InterPro" id="IPR040985">
    <property type="entry name" value="Nup54_C"/>
</dbReference>
<evidence type="ECO:0000313" key="13">
    <source>
        <dbReference type="EMBL" id="KAJ3665820.1"/>
    </source>
</evidence>
<evidence type="ECO:0000259" key="11">
    <source>
        <dbReference type="Pfam" id="PF13874"/>
    </source>
</evidence>
<dbReference type="EMBL" id="JALNTZ010000001">
    <property type="protein sequence ID" value="KAJ3665820.1"/>
    <property type="molecule type" value="Genomic_DNA"/>
</dbReference>
<comment type="caution">
    <text evidence="13">The sequence shown here is derived from an EMBL/GenBank/DDBJ whole genome shotgun (WGS) entry which is preliminary data.</text>
</comment>
<keyword evidence="4" id="KW-0509">mRNA transport</keyword>
<evidence type="ECO:0000256" key="8">
    <source>
        <dbReference type="ARBA" id="ARBA00023242"/>
    </source>
</evidence>
<dbReference type="Proteomes" id="UP001168821">
    <property type="component" value="Unassembled WGS sequence"/>
</dbReference>
<evidence type="ECO:0000256" key="10">
    <source>
        <dbReference type="SAM" id="Coils"/>
    </source>
</evidence>
<dbReference type="GO" id="GO:0036228">
    <property type="term" value="P:protein localization to nuclear inner membrane"/>
    <property type="evidence" value="ECO:0007669"/>
    <property type="project" value="TreeGrafter"/>
</dbReference>
<accession>A0AA38IYR7</accession>
<keyword evidence="14" id="KW-1185">Reference proteome</keyword>
<evidence type="ECO:0000259" key="12">
    <source>
        <dbReference type="Pfam" id="PF18437"/>
    </source>
</evidence>
<gene>
    <name evidence="13" type="ORF">Zmor_001291</name>
</gene>
<evidence type="ECO:0000256" key="5">
    <source>
        <dbReference type="ARBA" id="ARBA00022927"/>
    </source>
</evidence>
<keyword evidence="3" id="KW-0677">Repeat</keyword>
<comment type="similarity">
    <text evidence="9">Belongs to the NUP54 family.</text>
</comment>
<dbReference type="Pfam" id="PF13874">
    <property type="entry name" value="Nup54"/>
    <property type="match status" value="1"/>
</dbReference>
<dbReference type="AlphaFoldDB" id="A0AA38IYR7"/>
<dbReference type="InterPro" id="IPR025712">
    <property type="entry name" value="Nup54_alpha-helical_dom"/>
</dbReference>
<keyword evidence="5" id="KW-0653">Protein transport</keyword>
<dbReference type="GO" id="GO:0006999">
    <property type="term" value="P:nuclear pore organization"/>
    <property type="evidence" value="ECO:0007669"/>
    <property type="project" value="TreeGrafter"/>
</dbReference>
<keyword evidence="10" id="KW-0175">Coiled coil</keyword>
<dbReference type="GO" id="GO:0017056">
    <property type="term" value="F:structural constituent of nuclear pore"/>
    <property type="evidence" value="ECO:0007669"/>
    <property type="project" value="TreeGrafter"/>
</dbReference>
<evidence type="ECO:0000256" key="6">
    <source>
        <dbReference type="ARBA" id="ARBA00023010"/>
    </source>
</evidence>
<evidence type="ECO:0000256" key="2">
    <source>
        <dbReference type="ARBA" id="ARBA00022448"/>
    </source>
</evidence>
<evidence type="ECO:0008006" key="15">
    <source>
        <dbReference type="Google" id="ProtNLM"/>
    </source>
</evidence>
<dbReference type="InterPro" id="IPR024864">
    <property type="entry name" value="Nup54/Nup57/Nup44"/>
</dbReference>
<evidence type="ECO:0000313" key="14">
    <source>
        <dbReference type="Proteomes" id="UP001168821"/>
    </source>
</evidence>
<keyword evidence="8" id="KW-0539">Nucleus</keyword>
<comment type="subcellular location">
    <subcellularLocation>
        <location evidence="1">Nucleus</location>
        <location evidence="1">Nuclear pore complex</location>
    </subcellularLocation>
</comment>
<proteinExistence type="inferred from homology"/>
<keyword evidence="7" id="KW-0906">Nuclear pore complex</keyword>
<name>A0AA38IYR7_9CUCU</name>
<dbReference type="Gene3D" id="1.20.5.170">
    <property type="match status" value="1"/>
</dbReference>
<keyword evidence="6" id="KW-0811">Translocation</keyword>
<dbReference type="PANTHER" id="PTHR13000">
    <property type="entry name" value="NUCLEOPORIN P54"/>
    <property type="match status" value="1"/>
</dbReference>
<feature type="domain" description="Nup54 C-terminal interacting" evidence="12">
    <location>
        <begin position="619"/>
        <end position="656"/>
    </location>
</feature>
<sequence>MKLEQLREYACLKTLATAFGTPFGVTTTTASTGFGGFGSFGSTPQPSTGFGSTFGAQSGPTSGFGSTFGAPASSAPAFGSSFGAPTSTATSSFGTGFGASTGTGLFGTSTTKPSLFGTPTTSTSLFSTPANAAPSLFGTSTTTQAPSLFGNVTTTTPSLFGTGSTPAPSLFGGATTSAPNLFGSTFGGTATTSGASLFGGGSTSGTGFGLFGGTTTTSAAPSLFGGFGGTQTTGGFGGFGTAGAGTGFGTQQQSTNLFGGAFGPKPAVPTGGPQSVLTTQQQQNQQVMASIYAINIYNDERDDILKKWNLLQACWGTGKGYYNPNLPPIEYTMYNPFYRFKAVGYNIIPEHDNTEGLVKLIFNRKYSELSSQKQVLINGIGGILGNKPNLKVIIQHIKALADTQSEIRIVVMEKGVTGNSRKIPATDLANYLNQPAQKQQLTNVGVTSIVAYVTPSKAALEEYLKTVPLGFDPQMWKAAIVDNPNPNKYMPVPIYGFNDLKARKLKQEHETGLHKAFEEKINNELAELKKKHAASIARINELKHRFLHLQHRTLRILVRQESIRKNGIAIQPEEEYLKGKLETMYTHLNVPTQFKGQLNELISTVKLMENTARPPQPKYKLIPETQGELKDFLQLQQNGISKLVDIVKEDMRSLNIMIEGMRQIMPNKSVM</sequence>
<organism evidence="13 14">
    <name type="scientific">Zophobas morio</name>
    <dbReference type="NCBI Taxonomy" id="2755281"/>
    <lineage>
        <taxon>Eukaryota</taxon>
        <taxon>Metazoa</taxon>
        <taxon>Ecdysozoa</taxon>
        <taxon>Arthropoda</taxon>
        <taxon>Hexapoda</taxon>
        <taxon>Insecta</taxon>
        <taxon>Pterygota</taxon>
        <taxon>Neoptera</taxon>
        <taxon>Endopterygota</taxon>
        <taxon>Coleoptera</taxon>
        <taxon>Polyphaga</taxon>
        <taxon>Cucujiformia</taxon>
        <taxon>Tenebrionidae</taxon>
        <taxon>Zophobas</taxon>
    </lineage>
</organism>
<dbReference type="Pfam" id="PF18437">
    <property type="entry name" value="Nup54_C"/>
    <property type="match status" value="1"/>
</dbReference>
<dbReference type="Gene3D" id="1.20.5.490">
    <property type="entry name" value="Single helix bin"/>
    <property type="match status" value="1"/>
</dbReference>
<reference evidence="13" key="1">
    <citation type="journal article" date="2023" name="G3 (Bethesda)">
        <title>Whole genome assemblies of Zophobas morio and Tenebrio molitor.</title>
        <authorList>
            <person name="Kaur S."/>
            <person name="Stinson S.A."/>
            <person name="diCenzo G.C."/>
        </authorList>
    </citation>
    <scope>NUCLEOTIDE SEQUENCE</scope>
    <source>
        <strain evidence="13">QUZm001</strain>
    </source>
</reference>
<evidence type="ECO:0000256" key="9">
    <source>
        <dbReference type="ARBA" id="ARBA00060798"/>
    </source>
</evidence>
<dbReference type="PANTHER" id="PTHR13000:SF0">
    <property type="entry name" value="NUCLEOPORIN P54"/>
    <property type="match status" value="1"/>
</dbReference>
<evidence type="ECO:0000256" key="4">
    <source>
        <dbReference type="ARBA" id="ARBA00022816"/>
    </source>
</evidence>
<dbReference type="GO" id="GO:0006607">
    <property type="term" value="P:NLS-bearing protein import into nucleus"/>
    <property type="evidence" value="ECO:0007669"/>
    <property type="project" value="TreeGrafter"/>
</dbReference>
<dbReference type="GO" id="GO:0044613">
    <property type="term" value="C:nuclear pore central transport channel"/>
    <property type="evidence" value="ECO:0007669"/>
    <property type="project" value="TreeGrafter"/>
</dbReference>
<dbReference type="GO" id="GO:0051028">
    <property type="term" value="P:mRNA transport"/>
    <property type="evidence" value="ECO:0007669"/>
    <property type="project" value="UniProtKB-KW"/>
</dbReference>
<evidence type="ECO:0000256" key="7">
    <source>
        <dbReference type="ARBA" id="ARBA00023132"/>
    </source>
</evidence>
<feature type="coiled-coil region" evidence="10">
    <location>
        <begin position="518"/>
        <end position="545"/>
    </location>
</feature>
<evidence type="ECO:0000256" key="3">
    <source>
        <dbReference type="ARBA" id="ARBA00022737"/>
    </source>
</evidence>
<protein>
    <recommendedName>
        <fullName evidence="15">Nucleoporin Nup54</fullName>
    </recommendedName>
</protein>
<evidence type="ECO:0000256" key="1">
    <source>
        <dbReference type="ARBA" id="ARBA00004567"/>
    </source>
</evidence>